<dbReference type="PANTHER" id="PTHR33877:SF1">
    <property type="entry name" value="TYPE IV METHYL-DIRECTED RESTRICTION ENZYME ECOKMCRA"/>
    <property type="match status" value="1"/>
</dbReference>
<organism evidence="2 3">
    <name type="scientific">Mycobacterium phage Yoshi</name>
    <dbReference type="NCBI Taxonomy" id="2920891"/>
    <lineage>
        <taxon>Viruses</taxon>
        <taxon>Duplodnaviria</taxon>
        <taxon>Heunggongvirae</taxon>
        <taxon>Uroviricota</taxon>
        <taxon>Caudoviricetes</taxon>
        <taxon>Gracegardnervirinae</taxon>
        <taxon>Avanivirus</taxon>
        <taxon>Avanivirus yoshi</taxon>
    </lineage>
</organism>
<evidence type="ECO:0000313" key="3">
    <source>
        <dbReference type="Proteomes" id="UP000223621"/>
    </source>
</evidence>
<dbReference type="Gene3D" id="1.10.30.50">
    <property type="match status" value="1"/>
</dbReference>
<dbReference type="GO" id="GO:0004519">
    <property type="term" value="F:endonuclease activity"/>
    <property type="evidence" value="ECO:0007669"/>
    <property type="project" value="UniProtKB-KW"/>
</dbReference>
<accession>G1BSJ4</accession>
<dbReference type="InterPro" id="IPR029471">
    <property type="entry name" value="HNH_5"/>
</dbReference>
<evidence type="ECO:0000313" key="2">
    <source>
        <dbReference type="EMBL" id="AEK07836.1"/>
    </source>
</evidence>
<dbReference type="GeneID" id="40090392"/>
<protein>
    <submittedName>
        <fullName evidence="2">HNH endonuclease</fullName>
    </submittedName>
</protein>
<sequence length="279" mass="31065">MAVTKRLRYEILRRDNNTCRYCGGKSPDVTLTIDHVVPVSLGGSDDPSNLVAACKDCNAGKTSSNPDAPLVDTVSEDALRWAVAMRQAAAEIAEEDEKIERILDAVAEAWKPFYKPSDWSASVVTFIKAGLSEADLLAMVDVAYRKRGISSDRWSYFCGCCWSRLRQIQERAKEIVGSTSATAEPKVTTEWPLTEINSYVAASEVFASRTLTKDQIDSAHCLHKEWGEGDCGDVVCRIGRAESLSWMADEMCRREEREDRVMDHLDDLDELDEDEVANA</sequence>
<evidence type="ECO:0000259" key="1">
    <source>
        <dbReference type="SMART" id="SM00507"/>
    </source>
</evidence>
<name>G1BSJ4_9CAUD</name>
<dbReference type="Proteomes" id="UP000223621">
    <property type="component" value="Segment"/>
</dbReference>
<dbReference type="InterPro" id="IPR003615">
    <property type="entry name" value="HNH_nuc"/>
</dbReference>
<dbReference type="InterPro" id="IPR052892">
    <property type="entry name" value="NA-targeting_endonuclease"/>
</dbReference>
<keyword evidence="2" id="KW-0255">Endonuclease</keyword>
<keyword evidence="2" id="KW-0540">Nuclease</keyword>
<dbReference type="Pfam" id="PF14279">
    <property type="entry name" value="HNH_5"/>
    <property type="match status" value="1"/>
</dbReference>
<reference evidence="2 3" key="1">
    <citation type="journal article" date="2012" name="J. Virol.">
        <title>Complete Genome Sequences of 138 Mycobacteriophages.</title>
        <authorList>
            <consortium name="the Science Education Alliance Phage Hunters Advancing Genomics and Evolutionary Science Program"/>
            <consortium name="the KwaZulu-Natal Research Institute for Tuberculosis and HIV Mycobacterial Genetics Course Students"/>
            <consortium name="the Phage Hunters Integrating Research and Education Program"/>
            <person name="Hatfull G.F."/>
        </authorList>
    </citation>
    <scope>NUCLEOTIDE SEQUENCE [LARGE SCALE GENOMIC DNA]</scope>
    <source>
        <strain evidence="2 3">Yoshi</strain>
    </source>
</reference>
<dbReference type="EMBL" id="JF704115">
    <property type="protein sequence ID" value="AEK07836.1"/>
    <property type="molecule type" value="Genomic_DNA"/>
</dbReference>
<keyword evidence="2" id="KW-0378">Hydrolase</keyword>
<dbReference type="PANTHER" id="PTHR33877">
    <property type="entry name" value="SLL1193 PROTEIN"/>
    <property type="match status" value="1"/>
</dbReference>
<dbReference type="RefSeq" id="YP_009613991.1">
    <property type="nucleotide sequence ID" value="NC_042030.1"/>
</dbReference>
<gene>
    <name evidence="2" type="primary">87</name>
    <name evidence="2" type="ORF">YOSHI_87</name>
</gene>
<dbReference type="CDD" id="cd00085">
    <property type="entry name" value="HNHc"/>
    <property type="match status" value="1"/>
</dbReference>
<dbReference type="OrthoDB" id="23819at10239"/>
<keyword evidence="3" id="KW-1185">Reference proteome</keyword>
<dbReference type="SMART" id="SM00507">
    <property type="entry name" value="HNHc"/>
    <property type="match status" value="1"/>
</dbReference>
<feature type="domain" description="HNH nuclease" evidence="1">
    <location>
        <begin position="6"/>
        <end position="59"/>
    </location>
</feature>
<proteinExistence type="predicted"/>